<comment type="function">
    <text evidence="3">Regulates mitochondrial small subunit maturation by controlling 15S rRNA 5'-end processing. Localizes to the 5' precursor of the 15S rRNA in a position that is subsequently occupied by mS47 in the mature yeast mtSSU. Uses structure and sequence-specific RNA recognition, binding to a single-stranded region of the precursor and specifically recognizing bases -6 to -1. The exchange of Ccm1 for mS47 is coupled to the irreversible removal of precursor rRNA that is accompanied by conformational changes of the mitoribosomal proteins uS5m and mS26. These conformational changes signal completion of 5'-end rRNA processing through protection of the mature 5'-end of the 15S rRNA and stabilization of mS47. The removal of the 5' precursor together with the dissociation of Ccm1 may be catalyzed by the 5'-3' exoribonuclease Pet127. Involved in the specific removal of group I introns in mitochondrial encoded transcripts.</text>
</comment>
<dbReference type="NCBIfam" id="TIGR00756">
    <property type="entry name" value="PPR"/>
    <property type="match status" value="1"/>
</dbReference>
<dbReference type="Pfam" id="PF13041">
    <property type="entry name" value="PPR_2"/>
    <property type="match status" value="1"/>
</dbReference>
<comment type="subunit">
    <text evidence="4">Binds to mitochondrial small subunit 15S rRNA.</text>
</comment>
<accession>A0A1C7MR11</accession>
<evidence type="ECO:0000256" key="2">
    <source>
        <dbReference type="ARBA" id="ARBA00022737"/>
    </source>
</evidence>
<comment type="caution">
    <text evidence="7">The sequence shown here is derived from an EMBL/GenBank/DDBJ whole genome shotgun (WGS) entry which is preliminary data.</text>
</comment>
<dbReference type="Gene3D" id="1.25.40.10">
    <property type="entry name" value="Tetratricopeptide repeat domain"/>
    <property type="match status" value="1"/>
</dbReference>
<dbReference type="InterPro" id="IPR002885">
    <property type="entry name" value="PPR_rpt"/>
</dbReference>
<keyword evidence="2" id="KW-0677">Repeat</keyword>
<dbReference type="PANTHER" id="PTHR47447">
    <property type="entry name" value="OS03G0856100 PROTEIN"/>
    <property type="match status" value="1"/>
</dbReference>
<dbReference type="PROSITE" id="PS51375">
    <property type="entry name" value="PPR"/>
    <property type="match status" value="1"/>
</dbReference>
<dbReference type="Pfam" id="PF01535">
    <property type="entry name" value="PPR"/>
    <property type="match status" value="1"/>
</dbReference>
<gene>
    <name evidence="7" type="ORF">A0H81_00887</name>
</gene>
<dbReference type="OrthoDB" id="185373at2759"/>
<evidence type="ECO:0000256" key="1">
    <source>
        <dbReference type="ARBA" id="ARBA00006192"/>
    </source>
</evidence>
<evidence type="ECO:0000313" key="7">
    <source>
        <dbReference type="EMBL" id="OBZ79290.1"/>
    </source>
</evidence>
<evidence type="ECO:0000313" key="8">
    <source>
        <dbReference type="Proteomes" id="UP000092993"/>
    </source>
</evidence>
<name>A0A1C7MR11_GRIFR</name>
<dbReference type="PANTHER" id="PTHR47447:SF17">
    <property type="entry name" value="OS12G0638900 PROTEIN"/>
    <property type="match status" value="1"/>
</dbReference>
<evidence type="ECO:0000256" key="6">
    <source>
        <dbReference type="SAM" id="MobiDB-lite"/>
    </source>
</evidence>
<protein>
    <recommendedName>
        <fullName evidence="9">Pentacotripeptide-repeat region of PRORP domain-containing protein</fullName>
    </recommendedName>
</protein>
<proteinExistence type="inferred from homology"/>
<reference evidence="7 8" key="1">
    <citation type="submission" date="2016-03" db="EMBL/GenBank/DDBJ databases">
        <title>Whole genome sequencing of Grifola frondosa 9006-11.</title>
        <authorList>
            <person name="Min B."/>
            <person name="Park H."/>
            <person name="Kim J.-G."/>
            <person name="Cho H."/>
            <person name="Oh Y.-L."/>
            <person name="Kong W.-S."/>
            <person name="Choi I.-G."/>
        </authorList>
    </citation>
    <scope>NUCLEOTIDE SEQUENCE [LARGE SCALE GENOMIC DNA]</scope>
    <source>
        <strain evidence="7 8">9006-11</strain>
    </source>
</reference>
<dbReference type="Proteomes" id="UP000092993">
    <property type="component" value="Unassembled WGS sequence"/>
</dbReference>
<comment type="similarity">
    <text evidence="1">Belongs to the CCM1 family.</text>
</comment>
<dbReference type="OMA" id="HIWRERS"/>
<feature type="repeat" description="PPR" evidence="5">
    <location>
        <begin position="150"/>
        <end position="184"/>
    </location>
</feature>
<evidence type="ECO:0000256" key="5">
    <source>
        <dbReference type="PROSITE-ProRule" id="PRU00708"/>
    </source>
</evidence>
<feature type="region of interest" description="Disordered" evidence="6">
    <location>
        <begin position="277"/>
        <end position="298"/>
    </location>
</feature>
<dbReference type="InterPro" id="IPR011990">
    <property type="entry name" value="TPR-like_helical_dom_sf"/>
</dbReference>
<evidence type="ECO:0008006" key="9">
    <source>
        <dbReference type="Google" id="ProtNLM"/>
    </source>
</evidence>
<dbReference type="EMBL" id="LUGG01000001">
    <property type="protein sequence ID" value="OBZ79290.1"/>
    <property type="molecule type" value="Genomic_DNA"/>
</dbReference>
<sequence>MAAVVRQERDSVLRRGWAATAANLATGHRDEPSRPVHEISGTSEYLHPTAGINLPRRLSYRALTQPLLRSLISRRVRSDRATFAIRIRHDAVVKGDIEMANRSFQAMLDCGLHPNQYHFAALMEGYAQAGDMAGAVDLAESAVRMGITVGVKMYTILIAGYARLGEPTHAMRVFHDMVEAGIRPDIAAVDAVASAFFAVGACSVARRVLLQLWPSVAPVPDEISGASLLELARTFRAMDIGSGGRDDSQRFSLSSQERRMLRWKVRKIVHIWRERSRDGDSGAGLHHVSNGAPTYEQS</sequence>
<evidence type="ECO:0000256" key="3">
    <source>
        <dbReference type="ARBA" id="ARBA00044493"/>
    </source>
</evidence>
<evidence type="ECO:0000256" key="4">
    <source>
        <dbReference type="ARBA" id="ARBA00044511"/>
    </source>
</evidence>
<keyword evidence="8" id="KW-1185">Reference proteome</keyword>
<organism evidence="7 8">
    <name type="scientific">Grifola frondosa</name>
    <name type="common">Maitake</name>
    <name type="synonym">Polyporus frondosus</name>
    <dbReference type="NCBI Taxonomy" id="5627"/>
    <lineage>
        <taxon>Eukaryota</taxon>
        <taxon>Fungi</taxon>
        <taxon>Dikarya</taxon>
        <taxon>Basidiomycota</taxon>
        <taxon>Agaricomycotina</taxon>
        <taxon>Agaricomycetes</taxon>
        <taxon>Polyporales</taxon>
        <taxon>Grifolaceae</taxon>
        <taxon>Grifola</taxon>
    </lineage>
</organism>
<dbReference type="AlphaFoldDB" id="A0A1C7MR11"/>
<dbReference type="STRING" id="5627.A0A1C7MR11"/>